<keyword evidence="2" id="KW-1185">Reference proteome</keyword>
<organism evidence="1 2">
    <name type="scientific">Eumeta variegata</name>
    <name type="common">Bagworm moth</name>
    <name type="synonym">Eumeta japonica</name>
    <dbReference type="NCBI Taxonomy" id="151549"/>
    <lineage>
        <taxon>Eukaryota</taxon>
        <taxon>Metazoa</taxon>
        <taxon>Ecdysozoa</taxon>
        <taxon>Arthropoda</taxon>
        <taxon>Hexapoda</taxon>
        <taxon>Insecta</taxon>
        <taxon>Pterygota</taxon>
        <taxon>Neoptera</taxon>
        <taxon>Endopterygota</taxon>
        <taxon>Lepidoptera</taxon>
        <taxon>Glossata</taxon>
        <taxon>Ditrysia</taxon>
        <taxon>Tineoidea</taxon>
        <taxon>Psychidae</taxon>
        <taxon>Oiketicinae</taxon>
        <taxon>Eumeta</taxon>
    </lineage>
</organism>
<comment type="caution">
    <text evidence="1">The sequence shown here is derived from an EMBL/GenBank/DDBJ whole genome shotgun (WGS) entry which is preliminary data.</text>
</comment>
<dbReference type="Proteomes" id="UP000299102">
    <property type="component" value="Unassembled WGS sequence"/>
</dbReference>
<dbReference type="EMBL" id="BGZK01000579">
    <property type="protein sequence ID" value="GBP51323.1"/>
    <property type="molecule type" value="Genomic_DNA"/>
</dbReference>
<evidence type="ECO:0000313" key="2">
    <source>
        <dbReference type="Proteomes" id="UP000299102"/>
    </source>
</evidence>
<evidence type="ECO:0000313" key="1">
    <source>
        <dbReference type="EMBL" id="GBP51323.1"/>
    </source>
</evidence>
<dbReference type="AlphaFoldDB" id="A0A4C1WJX5"/>
<sequence>MIVKGRLQRPPVVRLWGDSIRTAATELGVVIDDRISFAKHAQYIGKKATISFGKLRTVRAVGVCVLICTWCALLKTQKPALTLLTKAYHTTSTVALTILASVLPADYEVTIAGRVDIERDNLARVEIGALGRVSRMKWSMHGSRDRMRRRMKGSHIATYRTCRFGLTLVGSSRTMKLPICSRGMGDTEGDYMEWD</sequence>
<name>A0A4C1WJX5_EUMVA</name>
<proteinExistence type="predicted"/>
<gene>
    <name evidence="1" type="ORF">EVAR_34109_1</name>
</gene>
<reference evidence="1 2" key="1">
    <citation type="journal article" date="2019" name="Commun. Biol.">
        <title>The bagworm genome reveals a unique fibroin gene that provides high tensile strength.</title>
        <authorList>
            <person name="Kono N."/>
            <person name="Nakamura H."/>
            <person name="Ohtoshi R."/>
            <person name="Tomita M."/>
            <person name="Numata K."/>
            <person name="Arakawa K."/>
        </authorList>
    </citation>
    <scope>NUCLEOTIDE SEQUENCE [LARGE SCALE GENOMIC DNA]</scope>
</reference>
<accession>A0A4C1WJX5</accession>
<dbReference type="OrthoDB" id="7382669at2759"/>
<protein>
    <submittedName>
        <fullName evidence="1">Uncharacterized protein</fullName>
    </submittedName>
</protein>